<protein>
    <submittedName>
        <fullName evidence="2">T9SS C-terminal target domain-containing protein</fullName>
    </submittedName>
</protein>
<evidence type="ECO:0000313" key="3">
    <source>
        <dbReference type="Proteomes" id="UP000280066"/>
    </source>
</evidence>
<reference evidence="2 3" key="1">
    <citation type="submission" date="2018-12" db="EMBL/GenBank/DDBJ databases">
        <authorList>
            <person name="Feng G."/>
            <person name="Zhu H."/>
        </authorList>
    </citation>
    <scope>NUCLEOTIDE SEQUENCE [LARGE SCALE GENOMIC DNA]</scope>
    <source>
        <strain evidence="2 3">9PBR-2</strain>
    </source>
</reference>
<evidence type="ECO:0000313" key="2">
    <source>
        <dbReference type="EMBL" id="RSK37187.1"/>
    </source>
</evidence>
<dbReference type="InterPro" id="IPR029058">
    <property type="entry name" value="AB_hydrolase_fold"/>
</dbReference>
<comment type="caution">
    <text evidence="2">The sequence shown here is derived from an EMBL/GenBank/DDBJ whole genome shotgun (WGS) entry which is preliminary data.</text>
</comment>
<dbReference type="AlphaFoldDB" id="A0A428JSR6"/>
<proteinExistence type="predicted"/>
<evidence type="ECO:0000256" key="1">
    <source>
        <dbReference type="SAM" id="MobiDB-lite"/>
    </source>
</evidence>
<gene>
    <name evidence="2" type="ORF">EI290_00535</name>
</gene>
<sequence>MLCLGISPTFAQQIASRATSSNLTTEPHFTHVIDSLLQNVSKTPVPGGILYDRTPPSAMLHVFSQGRIDTSFSEHFQQAYQDLYTAAYNRATFSLTPEQLMQQAEHPQLSTPVRLGVLDYRFGVLDTAAVDAGLLEFRNGLYYDPAQRFRSPFKIRDLTLTAALADSVPQTTSLLLASDLCLSNRGRTVASVQVQVGTNGLTLSCSPNQAVNVVFASTGLQLLRYTVQFTDGSSAQAASAVWVVPNLPAAREPNLRLFVRSRETFTNYEQTERTFGEGEAGIWWHNPASDADGKLRHPIIVLDGIDDGDKRKLREIYDERLTGLVQLIDNKTAPANTANRDLIILNFPKNERNVISTAGGLSSRKWIDGGDDYIERNALVLIQLLNELKPRLADPNEKFTIIGPSMGGVISRYALAYMEKEFARTGDPYFNHQTDLWISFDAPHQGANVPIGVQAYVEYLKFTSSARNLYDENLLSPASRQLLLSHVLAGEGTAQGAPGYRDRFMLALRDNGLPGSLGYPLNVRRVALANGSLQGTSRNESACSRTLKMRGRIRWPYMVAYFAAAAVMPALFFLPIRSDGEFLETDVNFAPGPNSSCTVFHGRLKLGIRQLGGVISLPVRNRTFLATSGAHGSFDLAPGGYYDAQRQAKLAGEEADNGWWKGRISPYDLKFTDVKEFHSFISPVSAIGYNYQTLSNYQNTQSLPTPYQNLALQNLICTGQTPFDAYYAPLNSNTEHVTLSDAGMQQFLGLELFRVTPAPIFTQAPNALCPNGGTGTFQVQEECSRLNASGQPLFPVTYTWTLSGPAVFVSNNGQTIQGAAAQQTIRSTAAGGEVTLTVTAQRQGFSGSAPAARTIVVAPASVDVAAYEASPVCEFTPVNLRANAFNLDAASLRWYIKPTSSSTFSLRPEYNGLTDIVVDARKRGTLRAYVTGGSICTPGQTLTSPTLSVQVAVCNYAVQFYPNPADGYTEARLTDDDGNAPASTTSPASTTAPAAPASGSWRIQLYDGQGRLRHDASTTTATQRLATHALPAGIYHVLIDYGGKVKRYNLQVRH</sequence>
<keyword evidence="3" id="KW-1185">Reference proteome</keyword>
<dbReference type="OrthoDB" id="4535652at2"/>
<organism evidence="2 3">
    <name type="scientific">Hymenobacter metallilatus</name>
    <dbReference type="NCBI Taxonomy" id="2493666"/>
    <lineage>
        <taxon>Bacteria</taxon>
        <taxon>Pseudomonadati</taxon>
        <taxon>Bacteroidota</taxon>
        <taxon>Cytophagia</taxon>
        <taxon>Cytophagales</taxon>
        <taxon>Hymenobacteraceae</taxon>
        <taxon>Hymenobacter</taxon>
    </lineage>
</organism>
<dbReference type="SUPFAM" id="SSF53474">
    <property type="entry name" value="alpha/beta-Hydrolases"/>
    <property type="match status" value="1"/>
</dbReference>
<dbReference type="RefSeq" id="WP_125425578.1">
    <property type="nucleotide sequence ID" value="NZ_RWIS01000001.1"/>
</dbReference>
<feature type="region of interest" description="Disordered" evidence="1">
    <location>
        <begin position="968"/>
        <end position="997"/>
    </location>
</feature>
<dbReference type="EMBL" id="RWIS01000001">
    <property type="protein sequence ID" value="RSK37187.1"/>
    <property type="molecule type" value="Genomic_DNA"/>
</dbReference>
<feature type="compositionally biased region" description="Low complexity" evidence="1">
    <location>
        <begin position="980"/>
        <end position="997"/>
    </location>
</feature>
<dbReference type="Proteomes" id="UP000280066">
    <property type="component" value="Unassembled WGS sequence"/>
</dbReference>
<dbReference type="Gene3D" id="3.40.50.1820">
    <property type="entry name" value="alpha/beta hydrolase"/>
    <property type="match status" value="1"/>
</dbReference>
<name>A0A428JSR6_9BACT</name>
<accession>A0A428JSR6</accession>